<gene>
    <name evidence="2" type="ORF">SBRY_30801</name>
</gene>
<evidence type="ECO:0000256" key="1">
    <source>
        <dbReference type="SAM" id="Phobius"/>
    </source>
</evidence>
<keyword evidence="3" id="KW-1185">Reference proteome</keyword>
<dbReference type="Proteomes" id="UP001153328">
    <property type="component" value="Unassembled WGS sequence"/>
</dbReference>
<evidence type="ECO:0000313" key="3">
    <source>
        <dbReference type="Proteomes" id="UP001153328"/>
    </source>
</evidence>
<dbReference type="RefSeq" id="WP_205043071.1">
    <property type="nucleotide sequence ID" value="NZ_CAJVAX010000017.1"/>
</dbReference>
<accession>A0A9W4MHC7</accession>
<feature type="transmembrane region" description="Helical" evidence="1">
    <location>
        <begin position="17"/>
        <end position="39"/>
    </location>
</feature>
<evidence type="ECO:0008006" key="4">
    <source>
        <dbReference type="Google" id="ProtNLM"/>
    </source>
</evidence>
<dbReference type="EMBL" id="CAJVAX010000017">
    <property type="protein sequence ID" value="CAG7643392.1"/>
    <property type="molecule type" value="Genomic_DNA"/>
</dbReference>
<proteinExistence type="predicted"/>
<keyword evidence="1" id="KW-1133">Transmembrane helix</keyword>
<evidence type="ECO:0000313" key="2">
    <source>
        <dbReference type="EMBL" id="CAG7643392.1"/>
    </source>
</evidence>
<organism evidence="2 3">
    <name type="scientific">Actinacidiphila bryophytorum</name>
    <dbReference type="NCBI Taxonomy" id="1436133"/>
    <lineage>
        <taxon>Bacteria</taxon>
        <taxon>Bacillati</taxon>
        <taxon>Actinomycetota</taxon>
        <taxon>Actinomycetes</taxon>
        <taxon>Kitasatosporales</taxon>
        <taxon>Streptomycetaceae</taxon>
        <taxon>Actinacidiphila</taxon>
    </lineage>
</organism>
<reference evidence="2" key="1">
    <citation type="submission" date="2021-06" db="EMBL/GenBank/DDBJ databases">
        <authorList>
            <person name="Arsene-Ploetze F."/>
        </authorList>
    </citation>
    <scope>NUCLEOTIDE SEQUENCE</scope>
    <source>
        <strain evidence="2">SBRY1</strain>
    </source>
</reference>
<dbReference type="AlphaFoldDB" id="A0A9W4MHC7"/>
<keyword evidence="1" id="KW-0472">Membrane</keyword>
<sequence>MREQGGDAAVWRVHPRLMVWAGVFWGLAVLAALGAWLAWATDQAGGRAVQALVATALVAAVSLIWELVLLRPRVELCGETLVIVNPLATYRLRREDVVAVTDGLHGAAVFHRRDGFKTRAVALGEASAGIKDERLSEVRAVLGL</sequence>
<name>A0A9W4MHC7_9ACTN</name>
<keyword evidence="1" id="KW-0812">Transmembrane</keyword>
<comment type="caution">
    <text evidence="2">The sequence shown here is derived from an EMBL/GenBank/DDBJ whole genome shotgun (WGS) entry which is preliminary data.</text>
</comment>
<protein>
    <recommendedName>
        <fullName evidence="4">PH domain-containing protein</fullName>
    </recommendedName>
</protein>
<feature type="transmembrane region" description="Helical" evidence="1">
    <location>
        <begin position="51"/>
        <end position="70"/>
    </location>
</feature>